<dbReference type="Gene3D" id="1.10.1060.10">
    <property type="entry name" value="Alpha-helical ferredoxin"/>
    <property type="match status" value="1"/>
</dbReference>
<dbReference type="Pfam" id="PF13183">
    <property type="entry name" value="Fer4_8"/>
    <property type="match status" value="1"/>
</dbReference>
<keyword evidence="3" id="KW-0285">Flavoprotein</keyword>
<dbReference type="PANTHER" id="PTHR11748">
    <property type="entry name" value="D-LACTATE DEHYDROGENASE"/>
    <property type="match status" value="1"/>
</dbReference>
<feature type="domain" description="4Fe-4S ferredoxin-type" evidence="11">
    <location>
        <begin position="538"/>
        <end position="567"/>
    </location>
</feature>
<reference evidence="13 14" key="1">
    <citation type="journal article" date="2017" name="Elife">
        <title>Extensive horizontal gene transfer in cheese-associated bacteria.</title>
        <authorList>
            <person name="Bonham K.S."/>
            <person name="Wolfe B.E."/>
            <person name="Dutton R.J."/>
        </authorList>
    </citation>
    <scope>NUCLEOTIDE SEQUENCE [LARGE SCALE GENOMIC DNA]</scope>
    <source>
        <strain evidence="13 14">900_6</strain>
    </source>
</reference>
<feature type="domain" description="FAD-binding PCMH-type" evidence="12">
    <location>
        <begin position="39"/>
        <end position="267"/>
    </location>
</feature>
<evidence type="ECO:0000256" key="7">
    <source>
        <dbReference type="ARBA" id="ARBA00023002"/>
    </source>
</evidence>
<evidence type="ECO:0000256" key="6">
    <source>
        <dbReference type="ARBA" id="ARBA00022946"/>
    </source>
</evidence>
<dbReference type="Proteomes" id="UP000217720">
    <property type="component" value="Unassembled WGS sequence"/>
</dbReference>
<dbReference type="InterPro" id="IPR004113">
    <property type="entry name" value="FAD-bd_oxidored_4_C"/>
</dbReference>
<evidence type="ECO:0000256" key="8">
    <source>
        <dbReference type="ARBA" id="ARBA00023004"/>
    </source>
</evidence>
<dbReference type="InterPro" id="IPR017900">
    <property type="entry name" value="4Fe4S_Fe_S_CS"/>
</dbReference>
<dbReference type="InterPro" id="IPR016167">
    <property type="entry name" value="FAD-bd_PCMH_sub1"/>
</dbReference>
<dbReference type="PANTHER" id="PTHR11748:SF111">
    <property type="entry name" value="D-LACTATE DEHYDROGENASE, MITOCHONDRIAL-RELATED"/>
    <property type="match status" value="1"/>
</dbReference>
<keyword evidence="8" id="KW-0408">Iron</keyword>
<dbReference type="Pfam" id="PF02754">
    <property type="entry name" value="CCG"/>
    <property type="match status" value="2"/>
</dbReference>
<dbReference type="SUPFAM" id="SSF55103">
    <property type="entry name" value="FAD-linked oxidases, C-terminal domain"/>
    <property type="match status" value="1"/>
</dbReference>
<dbReference type="GO" id="GO:0046872">
    <property type="term" value="F:metal ion binding"/>
    <property type="evidence" value="ECO:0007669"/>
    <property type="project" value="UniProtKB-KW"/>
</dbReference>
<keyword evidence="7" id="KW-0560">Oxidoreductase</keyword>
<dbReference type="Gene3D" id="3.30.465.10">
    <property type="match status" value="1"/>
</dbReference>
<dbReference type="InterPro" id="IPR016166">
    <property type="entry name" value="FAD-bd_PCMH"/>
</dbReference>
<dbReference type="EMBL" id="NRGO01000005">
    <property type="protein sequence ID" value="PCC50935.1"/>
    <property type="molecule type" value="Genomic_DNA"/>
</dbReference>
<evidence type="ECO:0000256" key="1">
    <source>
        <dbReference type="ARBA" id="ARBA00001974"/>
    </source>
</evidence>
<dbReference type="InterPro" id="IPR004017">
    <property type="entry name" value="Cys_rich_dom"/>
</dbReference>
<keyword evidence="6" id="KW-0809">Transit peptide</keyword>
<comment type="similarity">
    <text evidence="2">Belongs to the FAD-binding oxidoreductase/transferase type 4 family.</text>
</comment>
<dbReference type="InterPro" id="IPR016169">
    <property type="entry name" value="FAD-bd_PCMH_sub2"/>
</dbReference>
<evidence type="ECO:0000256" key="2">
    <source>
        <dbReference type="ARBA" id="ARBA00008000"/>
    </source>
</evidence>
<keyword evidence="4" id="KW-0479">Metal-binding</keyword>
<dbReference type="Pfam" id="PF02913">
    <property type="entry name" value="FAD-oxidase_C"/>
    <property type="match status" value="1"/>
</dbReference>
<sequence>MSLLSPADTGLIDQLRSAADEVGTRASDRLAAAHDASHYLLTPQAVVKPRNREEVAALFSASRRSGVPMTFRSGGTSLSGQSVSDGVLVDTRRHFRDIDVLDDGARVRCGPGAVVRAVNARLLRHGRKLGPDPASEIACTIGGVVANNSSGMACGIEANTYRTLDSAVLVLPSGTVVDTSAADADERLRTREPAVHAGLLELRDRIRTDAEAVETITRLHSIKNTMGYGLNSFLDHDDPVRILEHLVIGSEGTLAFVAEATFRTVPLLAHASTGLLVFDDLPAATSVLPEIIATGAATVELLDATSLRVAQRDEKCPEEIRDLDVDAHCALLVEFQEETEEGLDQVVSEALPVLEAFSLSRPAELTTDPRRRSALWHTRKGLFTAVAGNRPSGTAALLEDIAVPVDRLGETCTALSELFDQYDYSDAVIFGHAKDGNIHFMITEEFGSGTDGEDFDLGRYAAFTEEMVDLVLSRGGTLKAEHGTGRIMAPFVRRQVGDDLYAVMTRVKELVDPQSLLNPGVLLSDDPKAHLRDLKTTPTTEAEVDRCVECGYCEPVCPSRDLTLTPRERIVLRREIARAEAAGDEELTRTLRSEYDYDGIDTCAVDGMCQTACPVFINTGDLVRRLRQENTNAIEETGWNTAAKAWGLVSSVGGVALSSANAIEETGWNTAAKAWGLVSSVGGVALSSAKAMPAQLPATATGIGRRLLGDDTVPSYSADLPAGGSKRVAVSASNPDVVWFSSCTNTMFGPEDGGRGDGVAGAFRRLCERAGISLRTPRGIPSLCCGTPWKSKGMAEGYATMRKYVRRELWAATDGGRIPVVCDASSCTEGLRVLLGDSTDSTDATESTDKDAAEDFEIIDAVAFATQTLLPALQDRGALSTEHRLLSITLHPTCSSTQLGINEDLSALAGSIAEEVSVPDSWGCCAFAGDRGMLHPELTASATKDEAAEVESIGADIHASTNRTCEIGMTRATGKPYRHILEALDELVGRA</sequence>
<proteinExistence type="inferred from homology"/>
<evidence type="ECO:0000256" key="4">
    <source>
        <dbReference type="ARBA" id="ARBA00022723"/>
    </source>
</evidence>
<dbReference type="SUPFAM" id="SSF56176">
    <property type="entry name" value="FAD-binding/transporter-associated domain-like"/>
    <property type="match status" value="1"/>
</dbReference>
<dbReference type="AlphaFoldDB" id="A0A2A3ZHT4"/>
<organism evidence="13 14">
    <name type="scientific">Brevibacterium aurantiacum</name>
    <dbReference type="NCBI Taxonomy" id="273384"/>
    <lineage>
        <taxon>Bacteria</taxon>
        <taxon>Bacillati</taxon>
        <taxon>Actinomycetota</taxon>
        <taxon>Actinomycetes</taxon>
        <taxon>Micrococcales</taxon>
        <taxon>Brevibacteriaceae</taxon>
        <taxon>Brevibacterium</taxon>
    </lineage>
</organism>
<dbReference type="InterPro" id="IPR036318">
    <property type="entry name" value="FAD-bd_PCMH-like_sf"/>
</dbReference>
<dbReference type="Gene3D" id="3.30.70.2740">
    <property type="match status" value="1"/>
</dbReference>
<keyword evidence="9" id="KW-0411">Iron-sulfur</keyword>
<dbReference type="SUPFAM" id="SSF46548">
    <property type="entry name" value="alpha-helical ferredoxin"/>
    <property type="match status" value="1"/>
</dbReference>
<evidence type="ECO:0000259" key="12">
    <source>
        <dbReference type="PROSITE" id="PS51387"/>
    </source>
</evidence>
<dbReference type="InterPro" id="IPR009051">
    <property type="entry name" value="Helical_ferredxn"/>
</dbReference>
<evidence type="ECO:0000313" key="13">
    <source>
        <dbReference type="EMBL" id="PCC50935.1"/>
    </source>
</evidence>
<dbReference type="InterPro" id="IPR016164">
    <property type="entry name" value="FAD-linked_Oxase-like_C"/>
</dbReference>
<evidence type="ECO:0000256" key="10">
    <source>
        <dbReference type="ARBA" id="ARBA00038897"/>
    </source>
</evidence>
<dbReference type="Pfam" id="PF01565">
    <property type="entry name" value="FAD_binding_4"/>
    <property type="match status" value="1"/>
</dbReference>
<accession>A0A2A3ZHT4</accession>
<evidence type="ECO:0000259" key="11">
    <source>
        <dbReference type="PROSITE" id="PS51379"/>
    </source>
</evidence>
<keyword evidence="5" id="KW-0274">FAD</keyword>
<dbReference type="PROSITE" id="PS00198">
    <property type="entry name" value="4FE4S_FER_1"/>
    <property type="match status" value="1"/>
</dbReference>
<evidence type="ECO:0000256" key="5">
    <source>
        <dbReference type="ARBA" id="ARBA00022827"/>
    </source>
</evidence>
<dbReference type="GO" id="GO:0004458">
    <property type="term" value="F:D-lactate dehydrogenase (cytochrome) activity"/>
    <property type="evidence" value="ECO:0007669"/>
    <property type="project" value="UniProtKB-EC"/>
</dbReference>
<dbReference type="InterPro" id="IPR006094">
    <property type="entry name" value="Oxid_FAD_bind_N"/>
</dbReference>
<dbReference type="Gene3D" id="3.30.43.10">
    <property type="entry name" value="Uridine Diphospho-n-acetylenolpyruvylglucosamine Reductase, domain 2"/>
    <property type="match status" value="1"/>
</dbReference>
<evidence type="ECO:0000313" key="14">
    <source>
        <dbReference type="Proteomes" id="UP000217720"/>
    </source>
</evidence>
<comment type="cofactor">
    <cofactor evidence="1">
        <name>FAD</name>
        <dbReference type="ChEBI" id="CHEBI:57692"/>
    </cofactor>
</comment>
<evidence type="ECO:0000256" key="9">
    <source>
        <dbReference type="ARBA" id="ARBA00023014"/>
    </source>
</evidence>
<protein>
    <recommendedName>
        <fullName evidence="10">D-lactate dehydrogenase (cytochrome)</fullName>
        <ecNumber evidence="10">1.1.2.4</ecNumber>
    </recommendedName>
</protein>
<dbReference type="PROSITE" id="PS51387">
    <property type="entry name" value="FAD_PCMH"/>
    <property type="match status" value="1"/>
</dbReference>
<evidence type="ECO:0000256" key="3">
    <source>
        <dbReference type="ARBA" id="ARBA00022630"/>
    </source>
</evidence>
<dbReference type="EC" id="1.1.2.4" evidence="10"/>
<gene>
    <name evidence="13" type="ORF">CIK62_04395</name>
</gene>
<dbReference type="InterPro" id="IPR017896">
    <property type="entry name" value="4Fe4S_Fe-S-bd"/>
</dbReference>
<comment type="caution">
    <text evidence="13">The sequence shown here is derived from an EMBL/GenBank/DDBJ whole genome shotgun (WGS) entry which is preliminary data.</text>
</comment>
<dbReference type="GO" id="GO:0051536">
    <property type="term" value="F:iron-sulfur cluster binding"/>
    <property type="evidence" value="ECO:0007669"/>
    <property type="project" value="UniProtKB-KW"/>
</dbReference>
<dbReference type="PROSITE" id="PS51379">
    <property type="entry name" value="4FE4S_FER_2"/>
    <property type="match status" value="1"/>
</dbReference>
<name>A0A2A3ZHT4_BREAU</name>
<dbReference type="RefSeq" id="WP_096160036.1">
    <property type="nucleotide sequence ID" value="NZ_NRGO01000005.1"/>
</dbReference>
<dbReference type="GO" id="GO:1903457">
    <property type="term" value="P:lactate catabolic process"/>
    <property type="evidence" value="ECO:0007669"/>
    <property type="project" value="TreeGrafter"/>
</dbReference>
<dbReference type="GO" id="GO:0008720">
    <property type="term" value="F:D-lactate dehydrogenase (NAD+) activity"/>
    <property type="evidence" value="ECO:0007669"/>
    <property type="project" value="TreeGrafter"/>
</dbReference>
<dbReference type="GO" id="GO:0071949">
    <property type="term" value="F:FAD binding"/>
    <property type="evidence" value="ECO:0007669"/>
    <property type="project" value="InterPro"/>
</dbReference>